<dbReference type="InterPro" id="IPR009057">
    <property type="entry name" value="Homeodomain-like_sf"/>
</dbReference>
<dbReference type="RefSeq" id="WP_263723542.1">
    <property type="nucleotide sequence ID" value="NZ_JAOWLA010000061.1"/>
</dbReference>
<dbReference type="NCBIfam" id="NF033516">
    <property type="entry name" value="transpos_IS3"/>
    <property type="match status" value="1"/>
</dbReference>
<evidence type="ECO:0000313" key="3">
    <source>
        <dbReference type="EMBL" id="MCV2866998.1"/>
    </source>
</evidence>
<dbReference type="InterPro" id="IPR036397">
    <property type="entry name" value="RNaseH_sf"/>
</dbReference>
<evidence type="ECO:0000313" key="4">
    <source>
        <dbReference type="Proteomes" id="UP001652503"/>
    </source>
</evidence>
<reference evidence="3 4" key="1">
    <citation type="submission" date="2022-10" db="EMBL/GenBank/DDBJ databases">
        <title>Defluviimonas sp. nov., isolated from ocean surface water.</title>
        <authorList>
            <person name="He W."/>
            <person name="Wang L."/>
            <person name="Zhang D.-F."/>
        </authorList>
    </citation>
    <scope>NUCLEOTIDE SEQUENCE [LARGE SCALE GENOMIC DNA]</scope>
    <source>
        <strain evidence="3 4">WL0075</strain>
    </source>
</reference>
<dbReference type="PANTHER" id="PTHR47515:SF1">
    <property type="entry name" value="BLR2054 PROTEIN"/>
    <property type="match status" value="1"/>
</dbReference>
<dbReference type="SUPFAM" id="SSF53098">
    <property type="entry name" value="Ribonuclease H-like"/>
    <property type="match status" value="1"/>
</dbReference>
<feature type="coiled-coil region" evidence="1">
    <location>
        <begin position="49"/>
        <end position="76"/>
    </location>
</feature>
<dbReference type="EMBL" id="JAOWLA010000061">
    <property type="protein sequence ID" value="MCV2866998.1"/>
    <property type="molecule type" value="Genomic_DNA"/>
</dbReference>
<dbReference type="Gene3D" id="1.10.10.60">
    <property type="entry name" value="Homeodomain-like"/>
    <property type="match status" value="1"/>
</dbReference>
<dbReference type="InterPro" id="IPR012337">
    <property type="entry name" value="RNaseH-like_sf"/>
</dbReference>
<keyword evidence="4" id="KW-1185">Reference proteome</keyword>
<dbReference type="PANTHER" id="PTHR47515">
    <property type="entry name" value="LOW CALCIUM RESPONSE LOCUS PROTEIN T"/>
    <property type="match status" value="1"/>
</dbReference>
<dbReference type="Gene3D" id="3.30.420.10">
    <property type="entry name" value="Ribonuclease H-like superfamily/Ribonuclease H"/>
    <property type="match status" value="1"/>
</dbReference>
<evidence type="ECO:0000259" key="2">
    <source>
        <dbReference type="PROSITE" id="PS50994"/>
    </source>
</evidence>
<dbReference type="InterPro" id="IPR025948">
    <property type="entry name" value="HTH-like_dom"/>
</dbReference>
<dbReference type="SUPFAM" id="SSF46689">
    <property type="entry name" value="Homeodomain-like"/>
    <property type="match status" value="1"/>
</dbReference>
<proteinExistence type="predicted"/>
<dbReference type="Pfam" id="PF13683">
    <property type="entry name" value="rve_3"/>
    <property type="match status" value="1"/>
</dbReference>
<feature type="domain" description="Integrase catalytic" evidence="2">
    <location>
        <begin position="192"/>
        <end position="360"/>
    </location>
</feature>
<name>A0ABT2Z781_9RHOB</name>
<dbReference type="InterPro" id="IPR001584">
    <property type="entry name" value="Integrase_cat-core"/>
</dbReference>
<comment type="caution">
    <text evidence="3">The sequence shown here is derived from an EMBL/GenBank/DDBJ whole genome shotgun (WGS) entry which is preliminary data.</text>
</comment>
<dbReference type="Pfam" id="PF01527">
    <property type="entry name" value="HTH_Tnp_1"/>
    <property type="match status" value="1"/>
</dbReference>
<protein>
    <submittedName>
        <fullName evidence="3">IS3 family transposase</fullName>
    </submittedName>
</protein>
<sequence>MKRTRYSDEQIIGILAEHEAGANCADLCRKHGMSEGTFYNWKAKYGGMTVSEAKRLKALEEENAKLKKLLAEQMLDLAAMRELVFKKVVTPVVKREAVAHLKARFGLSERRACQIAGADRKTIRYRSQRAPDTELRGRLRELANERRRFGYRRLFVLLRREGEPSGINRIYRLYREEGLTVRKRRARRKAIGTRAPILVEARANARWSLDFVHDQFVCGRRFRVLNIVDDVTRECLAAIPDTSISGRRVARELAALIERRGKPGMIVSDNGTELTSNAILKWCAENRIEWHYIAPGKPMQNGFVESFNGRMRDEFLNETLFRNLAHARDLIAAWVTDYNTERPHSALGYQTPAGFALHLTTAIARPAARDESSARRAIAQPAPIGVNNHRAPVVAG</sequence>
<dbReference type="Proteomes" id="UP001652503">
    <property type="component" value="Unassembled WGS sequence"/>
</dbReference>
<accession>A0ABT2Z781</accession>
<dbReference type="PROSITE" id="PS50994">
    <property type="entry name" value="INTEGRASE"/>
    <property type="match status" value="1"/>
</dbReference>
<dbReference type="InterPro" id="IPR002514">
    <property type="entry name" value="Transposase_8"/>
</dbReference>
<gene>
    <name evidence="3" type="ORF">OE647_20110</name>
</gene>
<dbReference type="InterPro" id="IPR048020">
    <property type="entry name" value="Transpos_IS3"/>
</dbReference>
<keyword evidence="1" id="KW-0175">Coiled coil</keyword>
<dbReference type="Pfam" id="PF13276">
    <property type="entry name" value="HTH_21"/>
    <property type="match status" value="1"/>
</dbReference>
<evidence type="ECO:0000256" key="1">
    <source>
        <dbReference type="SAM" id="Coils"/>
    </source>
</evidence>
<organism evidence="3 4">
    <name type="scientific">Albidovulum sediminicola</name>
    <dbReference type="NCBI Taxonomy" id="2984331"/>
    <lineage>
        <taxon>Bacteria</taxon>
        <taxon>Pseudomonadati</taxon>
        <taxon>Pseudomonadota</taxon>
        <taxon>Alphaproteobacteria</taxon>
        <taxon>Rhodobacterales</taxon>
        <taxon>Paracoccaceae</taxon>
        <taxon>Albidovulum</taxon>
    </lineage>
</organism>